<organism evidence="1">
    <name type="scientific">marine metagenome</name>
    <dbReference type="NCBI Taxonomy" id="408172"/>
    <lineage>
        <taxon>unclassified sequences</taxon>
        <taxon>metagenomes</taxon>
        <taxon>ecological metagenomes</taxon>
    </lineage>
</organism>
<evidence type="ECO:0000313" key="1">
    <source>
        <dbReference type="EMBL" id="SVD14084.1"/>
    </source>
</evidence>
<protein>
    <submittedName>
        <fullName evidence="1">Uncharacterized protein</fullName>
    </submittedName>
</protein>
<reference evidence="1" key="1">
    <citation type="submission" date="2018-05" db="EMBL/GenBank/DDBJ databases">
        <authorList>
            <person name="Lanie J.A."/>
            <person name="Ng W.-L."/>
            <person name="Kazmierczak K.M."/>
            <person name="Andrzejewski T.M."/>
            <person name="Davidsen T.M."/>
            <person name="Wayne K.J."/>
            <person name="Tettelin H."/>
            <person name="Glass J.I."/>
            <person name="Rusch D."/>
            <person name="Podicherti R."/>
            <person name="Tsui H.-C.T."/>
            <person name="Winkler M.E."/>
        </authorList>
    </citation>
    <scope>NUCLEOTIDE SEQUENCE</scope>
</reference>
<proteinExistence type="predicted"/>
<dbReference type="AlphaFoldDB" id="A0A382SW06"/>
<dbReference type="EMBL" id="UINC01132027">
    <property type="protein sequence ID" value="SVD14084.1"/>
    <property type="molecule type" value="Genomic_DNA"/>
</dbReference>
<accession>A0A382SW06</accession>
<gene>
    <name evidence="1" type="ORF">METZ01_LOCUS366938</name>
</gene>
<feature type="non-terminal residue" evidence="1">
    <location>
        <position position="57"/>
    </location>
</feature>
<name>A0A382SW06_9ZZZZ</name>
<sequence length="57" mass="6333">MDTQTSADLLDAEAISRAESLGLHARYVVEGYMSGEHKSPYRGFAVEFAQHREYSPG</sequence>